<protein>
    <submittedName>
        <fullName evidence="7">EamA-like transporter family protein</fullName>
    </submittedName>
</protein>
<sequence>MKIFPLKDFKILLAIFIVAIVWGTTFFSMKIAVQTIPNWFVSGIRQFLAGFILFSYLLFSKKLKWIGWKNMSQQFFISALMLIVANGFTTFAETRITSSLASLVSSCSPILVFILSAIFIVKKVNIRSLIGVLMGFSGIVFVFWDGIDDFFNADYRLGLILLFLGISGWAIGTVYSKRVLPAGANIVLNLFYQFSFAGVVQILFGFLFSAEIDIQKWSFHGILAIIYLAVFGSVIAFFCFNYLLQRLLPTQVAILSYVNTIIAIFLGWLFLDETISVKFLIAAALIISGVFITNYKSKVAKI</sequence>
<dbReference type="PANTHER" id="PTHR32322">
    <property type="entry name" value="INNER MEMBRANE TRANSPORTER"/>
    <property type="match status" value="1"/>
</dbReference>
<dbReference type="PANTHER" id="PTHR32322:SF14">
    <property type="entry name" value="PROTEIN PAGO"/>
    <property type="match status" value="1"/>
</dbReference>
<feature type="transmembrane region" description="Helical" evidence="5">
    <location>
        <begin position="128"/>
        <end position="144"/>
    </location>
</feature>
<comment type="subcellular location">
    <subcellularLocation>
        <location evidence="1">Membrane</location>
        <topology evidence="1">Multi-pass membrane protein</topology>
    </subcellularLocation>
</comment>
<feature type="transmembrane region" description="Helical" evidence="5">
    <location>
        <begin position="252"/>
        <end position="271"/>
    </location>
</feature>
<feature type="transmembrane region" description="Helical" evidence="5">
    <location>
        <begin position="71"/>
        <end position="88"/>
    </location>
</feature>
<evidence type="ECO:0000313" key="7">
    <source>
        <dbReference type="EMBL" id="SEG46268.1"/>
    </source>
</evidence>
<dbReference type="InterPro" id="IPR000620">
    <property type="entry name" value="EamA_dom"/>
</dbReference>
<evidence type="ECO:0000313" key="8">
    <source>
        <dbReference type="Proteomes" id="UP000236738"/>
    </source>
</evidence>
<feature type="transmembrane region" description="Helical" evidence="5">
    <location>
        <begin position="187"/>
        <end position="207"/>
    </location>
</feature>
<dbReference type="Pfam" id="PF00892">
    <property type="entry name" value="EamA"/>
    <property type="match status" value="2"/>
</dbReference>
<dbReference type="Gene3D" id="1.10.3730.20">
    <property type="match status" value="1"/>
</dbReference>
<reference evidence="8" key="1">
    <citation type="submission" date="2016-10" db="EMBL/GenBank/DDBJ databases">
        <authorList>
            <person name="Varghese N."/>
            <person name="Submissions S."/>
        </authorList>
    </citation>
    <scope>NUCLEOTIDE SEQUENCE [LARGE SCALE GENOMIC DNA]</scope>
    <source>
        <strain evidence="8">DSM 21580</strain>
    </source>
</reference>
<evidence type="ECO:0000256" key="5">
    <source>
        <dbReference type="SAM" id="Phobius"/>
    </source>
</evidence>
<dbReference type="AlphaFoldDB" id="A0A1H6AC36"/>
<dbReference type="EMBL" id="FNUS01000006">
    <property type="protein sequence ID" value="SEG46268.1"/>
    <property type="molecule type" value="Genomic_DNA"/>
</dbReference>
<feature type="transmembrane region" description="Helical" evidence="5">
    <location>
        <begin position="156"/>
        <end position="175"/>
    </location>
</feature>
<keyword evidence="3 5" id="KW-1133">Transmembrane helix</keyword>
<keyword evidence="2 5" id="KW-0812">Transmembrane</keyword>
<keyword evidence="4 5" id="KW-0472">Membrane</keyword>
<evidence type="ECO:0000256" key="3">
    <source>
        <dbReference type="ARBA" id="ARBA00022989"/>
    </source>
</evidence>
<feature type="transmembrane region" description="Helical" evidence="5">
    <location>
        <begin position="12"/>
        <end position="33"/>
    </location>
</feature>
<feature type="transmembrane region" description="Helical" evidence="5">
    <location>
        <begin position="219"/>
        <end position="240"/>
    </location>
</feature>
<feature type="transmembrane region" description="Helical" evidence="5">
    <location>
        <begin position="277"/>
        <end position="295"/>
    </location>
</feature>
<accession>A0A1H6AC36</accession>
<feature type="transmembrane region" description="Helical" evidence="5">
    <location>
        <begin position="100"/>
        <end position="121"/>
    </location>
</feature>
<gene>
    <name evidence="7" type="ORF">SAMN05421847_2363</name>
</gene>
<evidence type="ECO:0000256" key="2">
    <source>
        <dbReference type="ARBA" id="ARBA00022692"/>
    </source>
</evidence>
<evidence type="ECO:0000259" key="6">
    <source>
        <dbReference type="Pfam" id="PF00892"/>
    </source>
</evidence>
<feature type="domain" description="EamA" evidence="6">
    <location>
        <begin position="11"/>
        <end position="143"/>
    </location>
</feature>
<organism evidence="7 8">
    <name type="scientific">Halpernia humi</name>
    <dbReference type="NCBI Taxonomy" id="493375"/>
    <lineage>
        <taxon>Bacteria</taxon>
        <taxon>Pseudomonadati</taxon>
        <taxon>Bacteroidota</taxon>
        <taxon>Flavobacteriia</taxon>
        <taxon>Flavobacteriales</taxon>
        <taxon>Weeksellaceae</taxon>
        <taxon>Chryseobacterium group</taxon>
        <taxon>Halpernia</taxon>
    </lineage>
</organism>
<evidence type="ECO:0000256" key="4">
    <source>
        <dbReference type="ARBA" id="ARBA00023136"/>
    </source>
</evidence>
<dbReference type="Proteomes" id="UP000236738">
    <property type="component" value="Unassembled WGS sequence"/>
</dbReference>
<dbReference type="GO" id="GO:0016020">
    <property type="term" value="C:membrane"/>
    <property type="evidence" value="ECO:0007669"/>
    <property type="project" value="UniProtKB-SubCell"/>
</dbReference>
<dbReference type="SUPFAM" id="SSF103481">
    <property type="entry name" value="Multidrug resistance efflux transporter EmrE"/>
    <property type="match status" value="2"/>
</dbReference>
<name>A0A1H6AC36_9FLAO</name>
<dbReference type="InterPro" id="IPR050638">
    <property type="entry name" value="AA-Vitamin_Transporters"/>
</dbReference>
<feature type="domain" description="EamA" evidence="6">
    <location>
        <begin position="157"/>
        <end position="294"/>
    </location>
</feature>
<dbReference type="InterPro" id="IPR037185">
    <property type="entry name" value="EmrE-like"/>
</dbReference>
<proteinExistence type="predicted"/>
<keyword evidence="8" id="KW-1185">Reference proteome</keyword>
<dbReference type="RefSeq" id="WP_233740541.1">
    <property type="nucleotide sequence ID" value="NZ_FNUS01000006.1"/>
</dbReference>
<feature type="transmembrane region" description="Helical" evidence="5">
    <location>
        <begin position="39"/>
        <end position="59"/>
    </location>
</feature>
<evidence type="ECO:0000256" key="1">
    <source>
        <dbReference type="ARBA" id="ARBA00004141"/>
    </source>
</evidence>